<accession>A0AB39BY83</accession>
<dbReference type="Pfam" id="PF13076">
    <property type="entry name" value="Fur_reg_FbpA"/>
    <property type="match status" value="1"/>
</dbReference>
<gene>
    <name evidence="1" type="ORF">AB3N04_09885</name>
</gene>
<reference evidence="1" key="1">
    <citation type="submission" date="2024-07" db="EMBL/GenBank/DDBJ databases">
        <title>Identification and characteristics of an arsenic-resistant bacterial isolate, which belongs to a novel species.</title>
        <authorList>
            <person name="Juszczyk A."/>
            <person name="Kowalczyk A."/>
            <person name="Was K."/>
            <person name="Kosowicz W."/>
            <person name="Budzyn A."/>
            <person name="Latowski D."/>
        </authorList>
    </citation>
    <scope>NUCLEOTIDE SEQUENCE</scope>
    <source>
        <strain evidence="1">As8PL</strain>
    </source>
</reference>
<dbReference type="RefSeq" id="WP_082153739.1">
    <property type="nucleotide sequence ID" value="NZ_CP162551.1"/>
</dbReference>
<evidence type="ECO:0000313" key="1">
    <source>
        <dbReference type="EMBL" id="XDI38588.1"/>
    </source>
</evidence>
<dbReference type="EMBL" id="CP162551">
    <property type="protein sequence ID" value="XDI38588.1"/>
    <property type="molecule type" value="Genomic_DNA"/>
</dbReference>
<dbReference type="InterPro" id="IPR025072">
    <property type="entry name" value="Fur_reg_FbpA"/>
</dbReference>
<sequence length="55" mass="6550">MNRATSTTEQLKDNLIEKIIAFGVYKVQGRQLFELTLQEIERVYQSLKQRQNQHI</sequence>
<protein>
    <submittedName>
        <fullName evidence="1">Fur-regulated basic protein FbpA</fullName>
    </submittedName>
</protein>
<name>A0AB39BY83_9BACI</name>
<proteinExistence type="predicted"/>
<dbReference type="AlphaFoldDB" id="A0AB39BY83"/>
<organism evidence="1">
    <name type="scientific">Alkalihalophilus sp. As8PL</name>
    <dbReference type="NCBI Taxonomy" id="3237103"/>
    <lineage>
        <taxon>Bacteria</taxon>
        <taxon>Bacillati</taxon>
        <taxon>Bacillota</taxon>
        <taxon>Bacilli</taxon>
        <taxon>Bacillales</taxon>
        <taxon>Bacillaceae</taxon>
        <taxon>Alkalihalophilus</taxon>
    </lineage>
</organism>